<dbReference type="SMART" id="SM00382">
    <property type="entry name" value="AAA"/>
    <property type="match status" value="1"/>
</dbReference>
<dbReference type="InterPro" id="IPR027417">
    <property type="entry name" value="P-loop_NTPase"/>
</dbReference>
<gene>
    <name evidence="6" type="ORF">UFOPK3423_01265</name>
</gene>
<dbReference type="PROSITE" id="PS00211">
    <property type="entry name" value="ABC_TRANSPORTER_1"/>
    <property type="match status" value="1"/>
</dbReference>
<dbReference type="PANTHER" id="PTHR42734">
    <property type="entry name" value="METAL TRANSPORT SYSTEM ATP-BINDING PROTEIN TM_0124-RELATED"/>
    <property type="match status" value="1"/>
</dbReference>
<dbReference type="InterPro" id="IPR017871">
    <property type="entry name" value="ABC_transporter-like_CS"/>
</dbReference>
<protein>
    <submittedName>
        <fullName evidence="6">Unannotated protein</fullName>
    </submittedName>
</protein>
<dbReference type="Pfam" id="PF00005">
    <property type="entry name" value="ABC_tran"/>
    <property type="match status" value="1"/>
</dbReference>
<dbReference type="SUPFAM" id="SSF52540">
    <property type="entry name" value="P-loop containing nucleoside triphosphate hydrolases"/>
    <property type="match status" value="1"/>
</dbReference>
<evidence type="ECO:0000256" key="3">
    <source>
        <dbReference type="ARBA" id="ARBA00022741"/>
    </source>
</evidence>
<reference evidence="6" key="1">
    <citation type="submission" date="2020-05" db="EMBL/GenBank/DDBJ databases">
        <authorList>
            <person name="Chiriac C."/>
            <person name="Salcher M."/>
            <person name="Ghai R."/>
            <person name="Kavagutti S V."/>
        </authorList>
    </citation>
    <scope>NUCLEOTIDE SEQUENCE</scope>
</reference>
<evidence type="ECO:0000259" key="5">
    <source>
        <dbReference type="PROSITE" id="PS50893"/>
    </source>
</evidence>
<proteinExistence type="inferred from homology"/>
<sequence length="253" mass="26892">MTGARLLVVDDVAAAYPGAAVPAIASLTFEVRAGERIAVLGPNGGGKSTLFRLITGELALGGGRLDLTAVRCAFVPQTERSRLDFPVTALDVALMGAVSRMPWWRRPGRADRELAREALRRVGLAAVEDAVFGSLSGGQRQRVLVARALVQDAPLLLLDEPFSALDVTGAERLELLLRELAAEGRGILMATHDLDQARAADRVLCLNRVQIAFGEPAAALTREVIERTYGGAIVDLAAGAAALLPTHHHGERR</sequence>
<dbReference type="PANTHER" id="PTHR42734:SF5">
    <property type="entry name" value="IRON TRANSPORT SYSTEM ATP-BINDING PROTEIN HI_0361-RELATED"/>
    <property type="match status" value="1"/>
</dbReference>
<feature type="domain" description="ABC transporter" evidence="5">
    <location>
        <begin position="7"/>
        <end position="233"/>
    </location>
</feature>
<evidence type="ECO:0000256" key="4">
    <source>
        <dbReference type="ARBA" id="ARBA00022840"/>
    </source>
</evidence>
<keyword evidence="3" id="KW-0547">Nucleotide-binding</keyword>
<keyword evidence="2" id="KW-0813">Transport</keyword>
<dbReference type="GO" id="GO:0016887">
    <property type="term" value="F:ATP hydrolysis activity"/>
    <property type="evidence" value="ECO:0007669"/>
    <property type="project" value="InterPro"/>
</dbReference>
<dbReference type="PROSITE" id="PS50893">
    <property type="entry name" value="ABC_TRANSPORTER_2"/>
    <property type="match status" value="1"/>
</dbReference>
<dbReference type="EMBL" id="CAFBLQ010000156">
    <property type="protein sequence ID" value="CAB4880021.1"/>
    <property type="molecule type" value="Genomic_DNA"/>
</dbReference>
<dbReference type="InterPro" id="IPR003439">
    <property type="entry name" value="ABC_transporter-like_ATP-bd"/>
</dbReference>
<evidence type="ECO:0000256" key="1">
    <source>
        <dbReference type="ARBA" id="ARBA00005417"/>
    </source>
</evidence>
<organism evidence="6">
    <name type="scientific">freshwater metagenome</name>
    <dbReference type="NCBI Taxonomy" id="449393"/>
    <lineage>
        <taxon>unclassified sequences</taxon>
        <taxon>metagenomes</taxon>
        <taxon>ecological metagenomes</taxon>
    </lineage>
</organism>
<keyword evidence="4" id="KW-0067">ATP-binding</keyword>
<dbReference type="GO" id="GO:0005524">
    <property type="term" value="F:ATP binding"/>
    <property type="evidence" value="ECO:0007669"/>
    <property type="project" value="UniProtKB-KW"/>
</dbReference>
<dbReference type="InterPro" id="IPR003593">
    <property type="entry name" value="AAA+_ATPase"/>
</dbReference>
<dbReference type="Gene3D" id="3.40.50.300">
    <property type="entry name" value="P-loop containing nucleotide triphosphate hydrolases"/>
    <property type="match status" value="1"/>
</dbReference>
<evidence type="ECO:0000313" key="6">
    <source>
        <dbReference type="EMBL" id="CAB4880021.1"/>
    </source>
</evidence>
<comment type="similarity">
    <text evidence="1">Belongs to the ABC transporter superfamily.</text>
</comment>
<accession>A0A6J7ECG9</accession>
<name>A0A6J7ECG9_9ZZZZ</name>
<dbReference type="InterPro" id="IPR050153">
    <property type="entry name" value="Metal_Ion_Import_ABC"/>
</dbReference>
<dbReference type="AlphaFoldDB" id="A0A6J7ECG9"/>
<evidence type="ECO:0000256" key="2">
    <source>
        <dbReference type="ARBA" id="ARBA00022448"/>
    </source>
</evidence>